<organism evidence="1 2">
    <name type="scientific">Araneus ventricosus</name>
    <name type="common">Orbweaver spider</name>
    <name type="synonym">Epeira ventricosa</name>
    <dbReference type="NCBI Taxonomy" id="182803"/>
    <lineage>
        <taxon>Eukaryota</taxon>
        <taxon>Metazoa</taxon>
        <taxon>Ecdysozoa</taxon>
        <taxon>Arthropoda</taxon>
        <taxon>Chelicerata</taxon>
        <taxon>Arachnida</taxon>
        <taxon>Araneae</taxon>
        <taxon>Araneomorphae</taxon>
        <taxon>Entelegynae</taxon>
        <taxon>Araneoidea</taxon>
        <taxon>Araneidae</taxon>
        <taxon>Araneus</taxon>
    </lineage>
</organism>
<protein>
    <submittedName>
        <fullName evidence="1">Uncharacterized protein</fullName>
    </submittedName>
</protein>
<evidence type="ECO:0000313" key="1">
    <source>
        <dbReference type="EMBL" id="GBM63549.1"/>
    </source>
</evidence>
<keyword evidence="2" id="KW-1185">Reference proteome</keyword>
<accession>A0A4Y2HE35</accession>
<reference evidence="1 2" key="1">
    <citation type="journal article" date="2019" name="Sci. Rep.">
        <title>Orb-weaving spider Araneus ventricosus genome elucidates the spidroin gene catalogue.</title>
        <authorList>
            <person name="Kono N."/>
            <person name="Nakamura H."/>
            <person name="Ohtoshi R."/>
            <person name="Moran D.A.P."/>
            <person name="Shinohara A."/>
            <person name="Yoshida Y."/>
            <person name="Fujiwara M."/>
            <person name="Mori M."/>
            <person name="Tomita M."/>
            <person name="Arakawa K."/>
        </authorList>
    </citation>
    <scope>NUCLEOTIDE SEQUENCE [LARGE SCALE GENOMIC DNA]</scope>
</reference>
<dbReference type="AlphaFoldDB" id="A0A4Y2HE35"/>
<name>A0A4Y2HE35_ARAVE</name>
<dbReference type="Proteomes" id="UP000499080">
    <property type="component" value="Unassembled WGS sequence"/>
</dbReference>
<evidence type="ECO:0000313" key="2">
    <source>
        <dbReference type="Proteomes" id="UP000499080"/>
    </source>
</evidence>
<sequence>MENLSRCDVFILSSFRQKSLSPKLKFRDVANLNLIIRFAQTKRKPYLYRRCMKSQRVNVLADRWCGGIPSCTCVVNGFASISSFLESSFRNSLRDGFFQISVNRSYTISSRRREACFTNLSQDERGVRKAVSRTVHHIPVVSAL</sequence>
<dbReference type="EMBL" id="BGPR01001875">
    <property type="protein sequence ID" value="GBM63549.1"/>
    <property type="molecule type" value="Genomic_DNA"/>
</dbReference>
<gene>
    <name evidence="1" type="ORF">AVEN_3800_1</name>
</gene>
<proteinExistence type="predicted"/>
<comment type="caution">
    <text evidence="1">The sequence shown here is derived from an EMBL/GenBank/DDBJ whole genome shotgun (WGS) entry which is preliminary data.</text>
</comment>